<dbReference type="SUPFAM" id="SSF52540">
    <property type="entry name" value="P-loop containing nucleoside triphosphate hydrolases"/>
    <property type="match status" value="1"/>
</dbReference>
<evidence type="ECO:0000313" key="3">
    <source>
        <dbReference type="Proteomes" id="UP000274504"/>
    </source>
</evidence>
<dbReference type="OrthoDB" id="6239126at2759"/>
<dbReference type="InterPro" id="IPR001257">
    <property type="entry name" value="Parvovirus_NS1_helicase"/>
</dbReference>
<proteinExistence type="predicted"/>
<dbReference type="EMBL" id="UYSG01002415">
    <property type="protein sequence ID" value="VDL57479.1"/>
    <property type="molecule type" value="Genomic_DNA"/>
</dbReference>
<organism evidence="4">
    <name type="scientific">Hymenolepis diminuta</name>
    <name type="common">Rat tapeworm</name>
    <dbReference type="NCBI Taxonomy" id="6216"/>
    <lineage>
        <taxon>Eukaryota</taxon>
        <taxon>Metazoa</taxon>
        <taxon>Spiralia</taxon>
        <taxon>Lophotrochozoa</taxon>
        <taxon>Platyhelminthes</taxon>
        <taxon>Cestoda</taxon>
        <taxon>Eucestoda</taxon>
        <taxon>Cyclophyllidea</taxon>
        <taxon>Hymenolepididae</taxon>
        <taxon>Hymenolepis</taxon>
    </lineage>
</organism>
<sequence length="225" mass="25284">MEQSQSCLQNLQSLEHKCNINSPRDLEFGKNWLMILLNSNGIDINELLQNTINVVDKKSTKVNTLSFLGETNTGKMMLTNLNKSHLTVGTINRRGDQSQFHFDNLLNRTFGIMEEPRITNATKNALLGGDRFEIGLKYGSKEFLERIPIIAAMNEDLDVPLHHIDRNALLALFASLNCWKKILGRSLLSRHCYCGSGSYLFDKAVSKMIMSTPKSASDIPRIIVG</sequence>
<dbReference type="Gene3D" id="3.40.50.300">
    <property type="entry name" value="P-loop containing nucleotide triphosphate hydrolases"/>
    <property type="match status" value="1"/>
</dbReference>
<evidence type="ECO:0000313" key="4">
    <source>
        <dbReference type="WBParaSite" id="HDID_0000516301-mRNA-1"/>
    </source>
</evidence>
<reference evidence="2 3" key="2">
    <citation type="submission" date="2018-11" db="EMBL/GenBank/DDBJ databases">
        <authorList>
            <consortium name="Pathogen Informatics"/>
        </authorList>
    </citation>
    <scope>NUCLEOTIDE SEQUENCE [LARGE SCALE GENOMIC DNA]</scope>
</reference>
<dbReference type="Pfam" id="PF01057">
    <property type="entry name" value="Parvo_NS1"/>
    <property type="match status" value="1"/>
</dbReference>
<dbReference type="Proteomes" id="UP000274504">
    <property type="component" value="Unassembled WGS sequence"/>
</dbReference>
<dbReference type="STRING" id="6216.A0A0R3SJP8"/>
<name>A0A0R3SJP8_HYMDI</name>
<dbReference type="AlphaFoldDB" id="A0A0R3SJP8"/>
<evidence type="ECO:0000259" key="1">
    <source>
        <dbReference type="Pfam" id="PF01057"/>
    </source>
</evidence>
<reference evidence="4" key="1">
    <citation type="submission" date="2017-02" db="UniProtKB">
        <authorList>
            <consortium name="WormBaseParasite"/>
        </authorList>
    </citation>
    <scope>IDENTIFICATION</scope>
</reference>
<protein>
    <submittedName>
        <fullName evidence="4">Parvo_NS1 domain-containing protein</fullName>
    </submittedName>
</protein>
<evidence type="ECO:0000313" key="2">
    <source>
        <dbReference type="EMBL" id="VDL57479.1"/>
    </source>
</evidence>
<dbReference type="WBParaSite" id="HDID_0000516301-mRNA-1">
    <property type="protein sequence ID" value="HDID_0000516301-mRNA-1"/>
    <property type="gene ID" value="HDID_0000516301"/>
</dbReference>
<accession>A0A0R3SJP8</accession>
<dbReference type="InterPro" id="IPR027417">
    <property type="entry name" value="P-loop_NTPase"/>
</dbReference>
<dbReference type="GO" id="GO:0019079">
    <property type="term" value="P:viral genome replication"/>
    <property type="evidence" value="ECO:0007669"/>
    <property type="project" value="InterPro"/>
</dbReference>
<gene>
    <name evidence="2" type="ORF">HDID_LOCUS5161</name>
</gene>
<feature type="domain" description="Parvovirus non-structural protein 1 helicase" evidence="1">
    <location>
        <begin position="26"/>
        <end position="157"/>
    </location>
</feature>